<dbReference type="Pfam" id="PF13424">
    <property type="entry name" value="TPR_12"/>
    <property type="match status" value="3"/>
</dbReference>
<dbReference type="OrthoDB" id="2113386at2759"/>
<dbReference type="Pfam" id="PF13181">
    <property type="entry name" value="TPR_8"/>
    <property type="match status" value="1"/>
</dbReference>
<dbReference type="SUPFAM" id="SSF48452">
    <property type="entry name" value="TPR-like"/>
    <property type="match status" value="4"/>
</dbReference>
<organism evidence="1 2">
    <name type="scientific">Chytriomyces confervae</name>
    <dbReference type="NCBI Taxonomy" id="246404"/>
    <lineage>
        <taxon>Eukaryota</taxon>
        <taxon>Fungi</taxon>
        <taxon>Fungi incertae sedis</taxon>
        <taxon>Chytridiomycota</taxon>
        <taxon>Chytridiomycota incertae sedis</taxon>
        <taxon>Chytridiomycetes</taxon>
        <taxon>Chytridiales</taxon>
        <taxon>Chytriomycetaceae</taxon>
        <taxon>Chytriomyces</taxon>
    </lineage>
</organism>
<dbReference type="PANTHER" id="PTHR46082">
    <property type="entry name" value="ATP/GTP-BINDING PROTEIN-RELATED"/>
    <property type="match status" value="1"/>
</dbReference>
<dbReference type="EMBL" id="QEAP01000032">
    <property type="protein sequence ID" value="TPX76941.1"/>
    <property type="molecule type" value="Genomic_DNA"/>
</dbReference>
<dbReference type="InterPro" id="IPR053137">
    <property type="entry name" value="NLR-like"/>
</dbReference>
<sequence length="1154" mass="129654">MGATEFVKETTTTTTTTQTVASNGAVSTSVRTATSVRLLQRDIVKHQELTSAVSNGLLLDAVEGDETDSHGSANSEKSDVSHLVLPVLKNIGAASIDSTVADLHSLRVSETPYDPLAMTTLGLPLSFVQDFIKASGGSEAFKNLTTTDVCQKLVQPLTAHTRRSVVDTLIIEGRSDLVSEAKWFVSHAWKYQFLEVIDALTNFAAKKAIPNEEFIIWFDLFSNSQHETANKPFEWWENTFMSAIKKMGQVVMVLIPWNEPIPLTRAWCIFEIYSTVKTESVFDVAMPSADQAGLISALRNNPRMFYDLLAKFESRNAEATNPVDKDRIFQVIAETVGFHTLDKMVLDVFRDWAESLMCWIVDYHIETKSEPERTLLLQWSLASLYRLNGKLDLAFELHQSVYQERLKILGPDHLDTLVSMNNMIECALESPDTSKMKNEMDYVALMEECLATAKRALGVDHAFTLLAMYNMATIHLEQGKLEKSEAVLSECLEWRMKTLGSLDSETLRTTERLATVYARMKMTEKAESFYLRTIELFEDQHGSNHVDGLTYSTSLVRLYKDSKQTEKAIKLCEKITPKYRSLLGDANSATQESMETLAHLYNDVGKYDEASSLFQDILASVAKGDGIDTRTSLSVMSYLADTLQSQGHLEESIEMHKDCWARTRKLLGDNHQDTISSVHAIGLSYYHLGKYEESLPYLLESCEKKKLLLKKNHEDTLTGMNVTGVILSKLKRYEEAEKILLECLEGRRETLGAAHPSTLTTMNVLGSVYIEMDKPQDAFGFLMEVYKGRMQLFGQDNPATITTMVLLSQALDKMPKKVEEKTEEEILDKYEQGLNLYKEGRKEEGVELMKQFLAENPQDFEKDEISHLSRSTTTAIVLAQIGNLDESESMLIEAVRLWRIVMERETIESMDPSFLNAFNSLGHVKSSLGKRAVAKGDRETAKIKFSESEALFTEAHEGRRKLLGKDAKATKESENGIRNAQGELLLLSNPQDLESKFLKVSKVFNMGFPQADSLIDGLVAESKALPETDLLAIRIQMLHADILMQDFANNNFTAAEMFERSIELLEVSVGETHPLTLEALEKAGQIYMGVQFYDEADEKFAPLLKRTTIVYGEESEETKRVLRLLNSSRVGVMAMAKILPRLAQNGVTESLTTE</sequence>
<reference evidence="1 2" key="1">
    <citation type="journal article" date="2019" name="Sci. Rep.">
        <title>Comparative genomics of chytrid fungi reveal insights into the obligate biotrophic and pathogenic lifestyle of Synchytrium endobioticum.</title>
        <authorList>
            <person name="van de Vossenberg B.T.L.H."/>
            <person name="Warris S."/>
            <person name="Nguyen H.D.T."/>
            <person name="van Gent-Pelzer M.P.E."/>
            <person name="Joly D.L."/>
            <person name="van de Geest H.C."/>
            <person name="Bonants P.J.M."/>
            <person name="Smith D.S."/>
            <person name="Levesque C.A."/>
            <person name="van der Lee T.A.J."/>
        </authorList>
    </citation>
    <scope>NUCLEOTIDE SEQUENCE [LARGE SCALE GENOMIC DNA]</scope>
    <source>
        <strain evidence="1 2">CBS 675.73</strain>
    </source>
</reference>
<dbReference type="InterPro" id="IPR011990">
    <property type="entry name" value="TPR-like_helical_dom_sf"/>
</dbReference>
<dbReference type="Pfam" id="PF13374">
    <property type="entry name" value="TPR_10"/>
    <property type="match status" value="1"/>
</dbReference>
<name>A0A507FKI8_9FUNG</name>
<evidence type="ECO:0000313" key="2">
    <source>
        <dbReference type="Proteomes" id="UP000320333"/>
    </source>
</evidence>
<comment type="caution">
    <text evidence="1">The sequence shown here is derived from an EMBL/GenBank/DDBJ whole genome shotgun (WGS) entry which is preliminary data.</text>
</comment>
<evidence type="ECO:0008006" key="3">
    <source>
        <dbReference type="Google" id="ProtNLM"/>
    </source>
</evidence>
<evidence type="ECO:0000313" key="1">
    <source>
        <dbReference type="EMBL" id="TPX76941.1"/>
    </source>
</evidence>
<keyword evidence="2" id="KW-1185">Reference proteome</keyword>
<dbReference type="PANTHER" id="PTHR46082:SF6">
    <property type="entry name" value="AAA+ ATPASE DOMAIN-CONTAINING PROTEIN-RELATED"/>
    <property type="match status" value="1"/>
</dbReference>
<accession>A0A507FKI8</accession>
<dbReference type="Proteomes" id="UP000320333">
    <property type="component" value="Unassembled WGS sequence"/>
</dbReference>
<dbReference type="AlphaFoldDB" id="A0A507FKI8"/>
<gene>
    <name evidence="1" type="ORF">CcCBS67573_g01807</name>
</gene>
<protein>
    <recommendedName>
        <fullName evidence="3">TPR-like protein</fullName>
    </recommendedName>
</protein>
<dbReference type="Gene3D" id="1.25.40.10">
    <property type="entry name" value="Tetratricopeptide repeat domain"/>
    <property type="match status" value="5"/>
</dbReference>
<dbReference type="STRING" id="246404.A0A507FKI8"/>
<dbReference type="InterPro" id="IPR019734">
    <property type="entry name" value="TPR_rpt"/>
</dbReference>
<proteinExistence type="predicted"/>